<dbReference type="InterPro" id="IPR041899">
    <property type="entry name" value="MAGE_WH2"/>
</dbReference>
<dbReference type="SMART" id="SM01373">
    <property type="entry name" value="MAGE"/>
    <property type="match status" value="1"/>
</dbReference>
<dbReference type="EMBL" id="GL996499">
    <property type="protein sequence ID" value="EGW35459.1"/>
    <property type="molecule type" value="Genomic_DNA"/>
</dbReference>
<dbReference type="GeneID" id="18872566"/>
<keyword evidence="4" id="KW-1185">Reference proteome</keyword>
<evidence type="ECO:0000259" key="2">
    <source>
        <dbReference type="SMART" id="SM01373"/>
    </source>
</evidence>
<dbReference type="OrthoDB" id="205198at2759"/>
<dbReference type="RefSeq" id="XP_007372871.1">
    <property type="nucleotide sequence ID" value="XM_007372809.1"/>
</dbReference>
<sequence>MPKRRREIDDSDDSVEYDEGDRSMPNRSETGTPSHELQHIVNKVIRLVLTRESKGQLIRREHINQIINDRKNRSYDVVLKEVTVALEEAYGLTLVETPIIKKKGDTSKAKKVLKPKQPYAVVNCLTPEARNLLGDIWEKSLGTFTKNDDLGQSKFYVPRYSKSKLPTSNYELVKNGILLVIVSLIILSENHISESELFRNLRKFGISTNLNVKNSSLNMNIQELLNDLIRREYLNKNITKGRIESENVVEYTLGRRSLIEFPPQSCFEYIKKIFGENFDTGMAERTLVTIERAYGVALVNESEAVTPDVSRGQTPAEQV</sequence>
<feature type="region of interest" description="Disordered" evidence="1">
    <location>
        <begin position="1"/>
        <end position="35"/>
    </location>
</feature>
<dbReference type="eggNOG" id="KOG4562">
    <property type="taxonomic scope" value="Eukaryota"/>
</dbReference>
<dbReference type="Gene3D" id="1.10.10.1200">
    <property type="entry name" value="MAGE homology domain, winged helix WH1 motif"/>
    <property type="match status" value="1"/>
</dbReference>
<dbReference type="InterPro" id="IPR037445">
    <property type="entry name" value="MAGE"/>
</dbReference>
<dbReference type="Pfam" id="PF01454">
    <property type="entry name" value="MAGE"/>
    <property type="match status" value="1"/>
</dbReference>
<dbReference type="PANTHER" id="PTHR11736">
    <property type="entry name" value="MELANOMA-ASSOCIATED ANTIGEN MAGE ANTIGEN"/>
    <property type="match status" value="1"/>
</dbReference>
<gene>
    <name evidence="3" type="ORF">SPAPADRAFT_58693</name>
</gene>
<feature type="compositionally biased region" description="Acidic residues" evidence="1">
    <location>
        <begin position="9"/>
        <end position="19"/>
    </location>
</feature>
<reference evidence="3 4" key="1">
    <citation type="journal article" date="2011" name="Proc. Natl. Acad. Sci. U.S.A.">
        <title>Comparative genomics of xylose-fermenting fungi for enhanced biofuel production.</title>
        <authorList>
            <person name="Wohlbach D.J."/>
            <person name="Kuo A."/>
            <person name="Sato T.K."/>
            <person name="Potts K.M."/>
            <person name="Salamov A.A."/>
            <person name="LaButti K.M."/>
            <person name="Sun H."/>
            <person name="Clum A."/>
            <person name="Pangilinan J.L."/>
            <person name="Lindquist E.A."/>
            <person name="Lucas S."/>
            <person name="Lapidus A."/>
            <person name="Jin M."/>
            <person name="Gunawan C."/>
            <person name="Balan V."/>
            <person name="Dale B.E."/>
            <person name="Jeffries T.W."/>
            <person name="Zinkel R."/>
            <person name="Barry K.W."/>
            <person name="Grigoriev I.V."/>
            <person name="Gasch A.P."/>
        </authorList>
    </citation>
    <scope>NUCLEOTIDE SEQUENCE [LARGE SCALE GENOMIC DNA]</scope>
    <source>
        <strain evidence="4">NRRL Y-27907 / 11-Y1</strain>
    </source>
</reference>
<evidence type="ECO:0000256" key="1">
    <source>
        <dbReference type="SAM" id="MobiDB-lite"/>
    </source>
</evidence>
<feature type="domain" description="MAGE" evidence="2">
    <location>
        <begin position="44"/>
        <end position="266"/>
    </location>
</feature>
<dbReference type="InParanoid" id="G3AH29"/>
<evidence type="ECO:0000313" key="3">
    <source>
        <dbReference type="EMBL" id="EGW35459.1"/>
    </source>
</evidence>
<evidence type="ECO:0000313" key="4">
    <source>
        <dbReference type="Proteomes" id="UP000000709"/>
    </source>
</evidence>
<feature type="compositionally biased region" description="Polar residues" evidence="1">
    <location>
        <begin position="25"/>
        <end position="35"/>
    </location>
</feature>
<protein>
    <recommendedName>
        <fullName evidence="2">MAGE domain-containing protein</fullName>
    </recommendedName>
</protein>
<proteinExistence type="predicted"/>
<dbReference type="PANTHER" id="PTHR11736:SF14">
    <property type="entry name" value="NSE3 HOMOLOG, SMC5-SMC6 COMPLEX COMPONENT"/>
    <property type="match status" value="1"/>
</dbReference>
<dbReference type="GO" id="GO:0006281">
    <property type="term" value="P:DNA repair"/>
    <property type="evidence" value="ECO:0007669"/>
    <property type="project" value="TreeGrafter"/>
</dbReference>
<dbReference type="GO" id="GO:0005634">
    <property type="term" value="C:nucleus"/>
    <property type="evidence" value="ECO:0007669"/>
    <property type="project" value="TreeGrafter"/>
</dbReference>
<dbReference type="HOGENOM" id="CLU_049350_0_0_1"/>
<name>G3AH29_SPAPN</name>
<dbReference type="STRING" id="619300.G3AH29"/>
<accession>G3AH29</accession>
<dbReference type="FunCoup" id="G3AH29">
    <property type="interactions" value="37"/>
</dbReference>
<dbReference type="InterPro" id="IPR002190">
    <property type="entry name" value="MHD_dom"/>
</dbReference>
<dbReference type="Gene3D" id="1.10.10.1210">
    <property type="entry name" value="MAGE homology domain, winged helix WH2 motif"/>
    <property type="match status" value="1"/>
</dbReference>
<dbReference type="OMA" id="KFFLPKY"/>
<dbReference type="KEGG" id="spaa:SPAPADRAFT_58693"/>
<organism evidence="4">
    <name type="scientific">Spathaspora passalidarum (strain NRRL Y-27907 / 11-Y1)</name>
    <dbReference type="NCBI Taxonomy" id="619300"/>
    <lineage>
        <taxon>Eukaryota</taxon>
        <taxon>Fungi</taxon>
        <taxon>Dikarya</taxon>
        <taxon>Ascomycota</taxon>
        <taxon>Saccharomycotina</taxon>
        <taxon>Pichiomycetes</taxon>
        <taxon>Debaryomycetaceae</taxon>
        <taxon>Spathaspora</taxon>
    </lineage>
</organism>
<dbReference type="AlphaFoldDB" id="G3AH29"/>
<dbReference type="Proteomes" id="UP000000709">
    <property type="component" value="Unassembled WGS sequence"/>
</dbReference>
<dbReference type="InterPro" id="IPR041898">
    <property type="entry name" value="MAGE_WH1"/>
</dbReference>